<feature type="region of interest" description="Disordered" evidence="1">
    <location>
        <begin position="128"/>
        <end position="148"/>
    </location>
</feature>
<feature type="non-terminal residue" evidence="2">
    <location>
        <position position="148"/>
    </location>
</feature>
<gene>
    <name evidence="2" type="ORF">GWI33_011764</name>
</gene>
<proteinExistence type="predicted"/>
<comment type="caution">
    <text evidence="2">The sequence shown here is derived from an EMBL/GenBank/DDBJ whole genome shotgun (WGS) entry which is preliminary data.</text>
</comment>
<evidence type="ECO:0000256" key="1">
    <source>
        <dbReference type="SAM" id="MobiDB-lite"/>
    </source>
</evidence>
<organism evidence="2 3">
    <name type="scientific">Rhynchophorus ferrugineus</name>
    <name type="common">Red palm weevil</name>
    <name type="synonym">Curculio ferrugineus</name>
    <dbReference type="NCBI Taxonomy" id="354439"/>
    <lineage>
        <taxon>Eukaryota</taxon>
        <taxon>Metazoa</taxon>
        <taxon>Ecdysozoa</taxon>
        <taxon>Arthropoda</taxon>
        <taxon>Hexapoda</taxon>
        <taxon>Insecta</taxon>
        <taxon>Pterygota</taxon>
        <taxon>Neoptera</taxon>
        <taxon>Endopterygota</taxon>
        <taxon>Coleoptera</taxon>
        <taxon>Polyphaga</taxon>
        <taxon>Cucujiformia</taxon>
        <taxon>Curculionidae</taxon>
        <taxon>Dryophthorinae</taxon>
        <taxon>Rhynchophorus</taxon>
    </lineage>
</organism>
<keyword evidence="3" id="KW-1185">Reference proteome</keyword>
<dbReference type="EMBL" id="JAACXV010010505">
    <property type="protein sequence ID" value="KAF7275425.1"/>
    <property type="molecule type" value="Genomic_DNA"/>
</dbReference>
<feature type="compositionally biased region" description="Basic and acidic residues" evidence="1">
    <location>
        <begin position="128"/>
        <end position="139"/>
    </location>
</feature>
<sequence length="148" mass="17625">MNYKIQFKQEEELLNNNSPIQQSHREKEYIQRNKIIARRRLQPTAHSTFGYQQNSRREKRYTVKALRRLHTDKHQEGAITDMEMELEQYSKEYHNFNAPNQSSPACLDVLCNKFEALLLNDMQSNNEKKYAPRENKHEVSVVGEEDII</sequence>
<name>A0A834ICF9_RHYFE</name>
<protein>
    <submittedName>
        <fullName evidence="2">Uncharacterized protein</fullName>
    </submittedName>
</protein>
<accession>A0A834ICF9</accession>
<dbReference type="AlphaFoldDB" id="A0A834ICF9"/>
<evidence type="ECO:0000313" key="2">
    <source>
        <dbReference type="EMBL" id="KAF7275425.1"/>
    </source>
</evidence>
<evidence type="ECO:0000313" key="3">
    <source>
        <dbReference type="Proteomes" id="UP000625711"/>
    </source>
</evidence>
<reference evidence="2" key="1">
    <citation type="submission" date="2020-08" db="EMBL/GenBank/DDBJ databases">
        <title>Genome sequencing and assembly of the red palm weevil Rhynchophorus ferrugineus.</title>
        <authorList>
            <person name="Dias G.B."/>
            <person name="Bergman C.M."/>
            <person name="Manee M."/>
        </authorList>
    </citation>
    <scope>NUCLEOTIDE SEQUENCE</scope>
    <source>
        <strain evidence="2">AA-2017</strain>
        <tissue evidence="2">Whole larva</tissue>
    </source>
</reference>
<dbReference type="Proteomes" id="UP000625711">
    <property type="component" value="Unassembled WGS sequence"/>
</dbReference>